<evidence type="ECO:0000256" key="2">
    <source>
        <dbReference type="ARBA" id="ARBA00022723"/>
    </source>
</evidence>
<comment type="subcellular location">
    <subcellularLocation>
        <location evidence="1">Nucleus</location>
    </subcellularLocation>
</comment>
<proteinExistence type="predicted"/>
<feature type="compositionally biased region" description="Polar residues" evidence="9">
    <location>
        <begin position="85"/>
        <end position="100"/>
    </location>
</feature>
<evidence type="ECO:0000259" key="10">
    <source>
        <dbReference type="PROSITE" id="PS50114"/>
    </source>
</evidence>
<accession>A3GHQ9</accession>
<feature type="compositionally biased region" description="Low complexity" evidence="9">
    <location>
        <begin position="367"/>
        <end position="377"/>
    </location>
</feature>
<organism evidence="11 12">
    <name type="scientific">Scheffersomyces stipitis (strain ATCC 58785 / CBS 6054 / NBRC 10063 / NRRL Y-11545)</name>
    <name type="common">Yeast</name>
    <name type="synonym">Pichia stipitis</name>
    <dbReference type="NCBI Taxonomy" id="322104"/>
    <lineage>
        <taxon>Eukaryota</taxon>
        <taxon>Fungi</taxon>
        <taxon>Dikarya</taxon>
        <taxon>Ascomycota</taxon>
        <taxon>Saccharomycotina</taxon>
        <taxon>Pichiomycetes</taxon>
        <taxon>Debaryomycetaceae</taxon>
        <taxon>Scheffersomyces</taxon>
    </lineage>
</organism>
<sequence length="605" mass="65104">MAQGNNSNHKQAKPSLGSKISYKPSLSNSAVNEKQPLVVSNLIADTDNSSIEIFKMYQNKNYLPHNQRISNIAWRIQNKKLMSGASGTAPASNRSSSGSVNGIAKPIHRSNSVSSNRSNSISAKNSGPVTVNGSKRDSLDNLNDPNLDEFDYVAHIRRISQEEYNQANIMAKNNNQSNKQSDSINNNTTNSITSPDSSTNTLTSSNSAIFGTMKSSATTATSTSSNKPLEVSFANNNNAKNIPGNNNFLSSYINSLESTLKSDYKLNQNSEFDTSLQSNTVSNSTSVSPPKFKQRQPSVGTGIGKRVLQCTNCQTKTTPLWRKANNGDLLCNACGLFYKLHGVLRPLNNNSGSGSSTNHIANSDPISNSGNNSGNSSASVKNPSDKIISNNNTNLFNGLQSLKSNFSPSSAPKSNINTSNVNQNDRFSSNDFDLSNYDGNKFYDSTNKDMVNMDSFLDFTQPGTNADNNPSRTNIGINSNNANISINANSGLSSSLPVNNFQNHQHTPVGGNNVDEIDKLLNINLFQSDSFTIGNKSGSGFYDLDSQPGQSGLAGVNEDMYVGDQMQQSHLNANLDLDLIDGSQTNGNANGSAGWNWLDFSPPQN</sequence>
<dbReference type="InterPro" id="IPR013860">
    <property type="entry name" value="AreA_GATA"/>
</dbReference>
<keyword evidence="3 8" id="KW-0863">Zinc-finger</keyword>
<evidence type="ECO:0000256" key="4">
    <source>
        <dbReference type="ARBA" id="ARBA00022833"/>
    </source>
</evidence>
<dbReference type="GO" id="GO:0005634">
    <property type="term" value="C:nucleus"/>
    <property type="evidence" value="ECO:0007669"/>
    <property type="project" value="UniProtKB-SubCell"/>
</dbReference>
<dbReference type="GO" id="GO:0045944">
    <property type="term" value="P:positive regulation of transcription by RNA polymerase II"/>
    <property type="evidence" value="ECO:0007669"/>
    <property type="project" value="TreeGrafter"/>
</dbReference>
<dbReference type="CDD" id="cd00202">
    <property type="entry name" value="ZnF_GATA"/>
    <property type="match status" value="1"/>
</dbReference>
<evidence type="ECO:0000313" key="12">
    <source>
        <dbReference type="Proteomes" id="UP000002258"/>
    </source>
</evidence>
<evidence type="ECO:0000256" key="1">
    <source>
        <dbReference type="ARBA" id="ARBA00004123"/>
    </source>
</evidence>
<evidence type="ECO:0000256" key="8">
    <source>
        <dbReference type="PROSITE-ProRule" id="PRU00094"/>
    </source>
</evidence>
<protein>
    <submittedName>
        <fullName evidence="11">Zinc finger transcription factor</fullName>
    </submittedName>
</protein>
<feature type="compositionally biased region" description="Low complexity" evidence="9">
    <location>
        <begin position="110"/>
        <end position="126"/>
    </location>
</feature>
<dbReference type="GeneID" id="4851808"/>
<keyword evidence="4" id="KW-0862">Zinc</keyword>
<dbReference type="InterPro" id="IPR000679">
    <property type="entry name" value="Znf_GATA"/>
</dbReference>
<evidence type="ECO:0000256" key="6">
    <source>
        <dbReference type="ARBA" id="ARBA00023163"/>
    </source>
</evidence>
<dbReference type="Pfam" id="PF00320">
    <property type="entry name" value="GATA"/>
    <property type="match status" value="1"/>
</dbReference>
<dbReference type="GO" id="GO:0000978">
    <property type="term" value="F:RNA polymerase II cis-regulatory region sequence-specific DNA binding"/>
    <property type="evidence" value="ECO:0007669"/>
    <property type="project" value="TreeGrafter"/>
</dbReference>
<dbReference type="RefSeq" id="XP_001387117.2">
    <property type="nucleotide sequence ID" value="XM_001387080.1"/>
</dbReference>
<dbReference type="eggNOG" id="KOG1601">
    <property type="taxonomic scope" value="Eukaryota"/>
</dbReference>
<dbReference type="PROSITE" id="PS00344">
    <property type="entry name" value="GATA_ZN_FINGER_1"/>
    <property type="match status" value="1"/>
</dbReference>
<dbReference type="PROSITE" id="PS50114">
    <property type="entry name" value="GATA_ZN_FINGER_2"/>
    <property type="match status" value="1"/>
</dbReference>
<feature type="domain" description="GATA-type" evidence="10">
    <location>
        <begin position="304"/>
        <end position="358"/>
    </location>
</feature>
<keyword evidence="12" id="KW-1185">Reference proteome</keyword>
<dbReference type="InParanoid" id="A3GHQ9"/>
<feature type="region of interest" description="Disordered" evidence="9">
    <location>
        <begin position="352"/>
        <end position="424"/>
    </location>
</feature>
<reference evidence="11 12" key="1">
    <citation type="journal article" date="2007" name="Nat. Biotechnol.">
        <title>Genome sequence of the lignocellulose-bioconverting and xylose-fermenting yeast Pichia stipitis.</title>
        <authorList>
            <person name="Jeffries T.W."/>
            <person name="Grigoriev I.V."/>
            <person name="Grimwood J."/>
            <person name="Laplaza J.M."/>
            <person name="Aerts A."/>
            <person name="Salamov A."/>
            <person name="Schmutz J."/>
            <person name="Lindquist E."/>
            <person name="Dehal P."/>
            <person name="Shapiro H."/>
            <person name="Jin Y.S."/>
            <person name="Passoth V."/>
            <person name="Richardson P.M."/>
        </authorList>
    </citation>
    <scope>NUCLEOTIDE SEQUENCE [LARGE SCALE GENOMIC DNA]</scope>
    <source>
        <strain evidence="12">ATCC 58785 / CBS 6054 / NBRC 10063 / NRRL Y-11545</strain>
    </source>
</reference>
<gene>
    <name evidence="11" type="primary">GLN32</name>
    <name evidence="11" type="ORF">PICST_29072</name>
</gene>
<dbReference type="OrthoDB" id="515401at2759"/>
<dbReference type="SUPFAM" id="SSF57716">
    <property type="entry name" value="Glucocorticoid receptor-like (DNA-binding domain)"/>
    <property type="match status" value="1"/>
</dbReference>
<dbReference type="PANTHER" id="PTHR10071">
    <property type="entry name" value="TRANSCRIPTION FACTOR GATA FAMILY MEMBER"/>
    <property type="match status" value="1"/>
</dbReference>
<dbReference type="Pfam" id="PF08550">
    <property type="entry name" value="GATA_AreA"/>
    <property type="match status" value="1"/>
</dbReference>
<dbReference type="GO" id="GO:0000122">
    <property type="term" value="P:negative regulation of transcription by RNA polymerase II"/>
    <property type="evidence" value="ECO:0007669"/>
    <property type="project" value="TreeGrafter"/>
</dbReference>
<feature type="compositionally biased region" description="Low complexity" evidence="9">
    <location>
        <begin position="278"/>
        <end position="290"/>
    </location>
</feature>
<evidence type="ECO:0000256" key="9">
    <source>
        <dbReference type="SAM" id="MobiDB-lite"/>
    </source>
</evidence>
<dbReference type="PRINTS" id="PR00619">
    <property type="entry name" value="GATAZNFINGER"/>
</dbReference>
<keyword evidence="6" id="KW-0804">Transcription</keyword>
<dbReference type="PANTHER" id="PTHR10071:SF281">
    <property type="entry name" value="BOX A-BINDING FACTOR-RELATED"/>
    <property type="match status" value="1"/>
</dbReference>
<evidence type="ECO:0000313" key="11">
    <source>
        <dbReference type="EMBL" id="EAZ63094.2"/>
    </source>
</evidence>
<evidence type="ECO:0000256" key="7">
    <source>
        <dbReference type="ARBA" id="ARBA00023242"/>
    </source>
</evidence>
<feature type="compositionally biased region" description="Polar residues" evidence="9">
    <location>
        <begin position="378"/>
        <end position="424"/>
    </location>
</feature>
<feature type="region of interest" description="Disordered" evidence="9">
    <location>
        <begin position="84"/>
        <end position="146"/>
    </location>
</feature>
<comment type="caution">
    <text evidence="11">The sequence shown here is derived from an EMBL/GenBank/DDBJ whole genome shotgun (WGS) entry which is preliminary data.</text>
</comment>
<dbReference type="Gene3D" id="3.30.50.10">
    <property type="entry name" value="Erythroid Transcription Factor GATA-1, subunit A"/>
    <property type="match status" value="1"/>
</dbReference>
<keyword evidence="2" id="KW-0479">Metal-binding</keyword>
<dbReference type="GO" id="GO:0000981">
    <property type="term" value="F:DNA-binding transcription factor activity, RNA polymerase II-specific"/>
    <property type="evidence" value="ECO:0007669"/>
    <property type="project" value="TreeGrafter"/>
</dbReference>
<feature type="region of interest" description="Disordered" evidence="9">
    <location>
        <begin position="1"/>
        <end position="21"/>
    </location>
</feature>
<dbReference type="InterPro" id="IPR039355">
    <property type="entry name" value="Transcription_factor_GATA"/>
</dbReference>
<dbReference type="HOGENOM" id="CLU_451348_0_0_1"/>
<feature type="region of interest" description="Disordered" evidence="9">
    <location>
        <begin position="275"/>
        <end position="300"/>
    </location>
</feature>
<feature type="region of interest" description="Disordered" evidence="9">
    <location>
        <begin position="174"/>
        <end position="203"/>
    </location>
</feature>
<dbReference type="STRING" id="322104.A3GHQ9"/>
<dbReference type="EMBL" id="AAVQ01000002">
    <property type="protein sequence ID" value="EAZ63094.2"/>
    <property type="molecule type" value="Genomic_DNA"/>
</dbReference>
<evidence type="ECO:0000256" key="3">
    <source>
        <dbReference type="ARBA" id="ARBA00022771"/>
    </source>
</evidence>
<dbReference type="Proteomes" id="UP000002258">
    <property type="component" value="Chromosome 1"/>
</dbReference>
<keyword evidence="5" id="KW-0805">Transcription regulation</keyword>
<name>A3GHQ9_PICST</name>
<dbReference type="OMA" id="QHHDELD"/>
<keyword evidence="7" id="KW-0539">Nucleus</keyword>
<dbReference type="SMART" id="SM00401">
    <property type="entry name" value="ZnF_GATA"/>
    <property type="match status" value="1"/>
</dbReference>
<evidence type="ECO:0000256" key="5">
    <source>
        <dbReference type="ARBA" id="ARBA00023015"/>
    </source>
</evidence>
<dbReference type="AlphaFoldDB" id="A3GHQ9"/>
<dbReference type="KEGG" id="pic:PICST_29072"/>
<dbReference type="InterPro" id="IPR013088">
    <property type="entry name" value="Znf_NHR/GATA"/>
</dbReference>
<dbReference type="GO" id="GO:0008270">
    <property type="term" value="F:zinc ion binding"/>
    <property type="evidence" value="ECO:0007669"/>
    <property type="project" value="UniProtKB-KW"/>
</dbReference>